<keyword evidence="2" id="KW-1185">Reference proteome</keyword>
<evidence type="ECO:0000313" key="1">
    <source>
        <dbReference type="EMBL" id="KXA42876.1"/>
    </source>
</evidence>
<dbReference type="SUPFAM" id="SSF160631">
    <property type="entry name" value="SMI1/KNR4-like"/>
    <property type="match status" value="1"/>
</dbReference>
<accession>A0A133QIZ9</accession>
<comment type="caution">
    <text evidence="1">The sequence shown here is derived from an EMBL/GenBank/DDBJ whole genome shotgun (WGS) entry which is preliminary data.</text>
</comment>
<gene>
    <name evidence="1" type="ORF">HMPREF3226_00607</name>
</gene>
<proteinExistence type="predicted"/>
<dbReference type="EMBL" id="LRQG01000023">
    <property type="protein sequence ID" value="KXA42876.1"/>
    <property type="molecule type" value="Genomic_DNA"/>
</dbReference>
<sequence>MQIIKLIFMLSEKVKNYLIETGLYDETEDTNYQKVMLDLGIKLDTTFAQFNLYTNAVTFKGRSYELYNVCWFKIYSDDLDYGIESAHKVLKLPDEYIPLDSFEGEGGFFYNRKTGEVLELELGQKLIDFQNGQLRPQWKDFNSFLEWFFELE</sequence>
<organism evidence="1 2">
    <name type="scientific">Prevotella corporis</name>
    <dbReference type="NCBI Taxonomy" id="28128"/>
    <lineage>
        <taxon>Bacteria</taxon>
        <taxon>Pseudomonadati</taxon>
        <taxon>Bacteroidota</taxon>
        <taxon>Bacteroidia</taxon>
        <taxon>Bacteroidales</taxon>
        <taxon>Prevotellaceae</taxon>
        <taxon>Prevotella</taxon>
    </lineage>
</organism>
<dbReference type="STRING" id="28128.HMPREF3226_00607"/>
<evidence type="ECO:0000313" key="2">
    <source>
        <dbReference type="Proteomes" id="UP000070533"/>
    </source>
</evidence>
<dbReference type="Proteomes" id="UP000070533">
    <property type="component" value="Unassembled WGS sequence"/>
</dbReference>
<dbReference type="PATRIC" id="fig|28128.5.peg.612"/>
<dbReference type="InterPro" id="IPR037883">
    <property type="entry name" value="Knr4/Smi1-like_sf"/>
</dbReference>
<reference evidence="2" key="1">
    <citation type="submission" date="2016-01" db="EMBL/GenBank/DDBJ databases">
        <authorList>
            <person name="Mitreva M."/>
            <person name="Pepin K.H."/>
            <person name="Mihindukulasuriya K.A."/>
            <person name="Fulton R."/>
            <person name="Fronick C."/>
            <person name="O'Laughlin M."/>
            <person name="Miner T."/>
            <person name="Herter B."/>
            <person name="Rosa B.A."/>
            <person name="Cordes M."/>
            <person name="Tomlinson C."/>
            <person name="Wollam A."/>
            <person name="Palsikar V.B."/>
            <person name="Mardis E.R."/>
            <person name="Wilson R.K."/>
        </authorList>
    </citation>
    <scope>NUCLEOTIDE SEQUENCE [LARGE SCALE GENOMIC DNA]</scope>
    <source>
        <strain evidence="2">MJR7716</strain>
    </source>
</reference>
<evidence type="ECO:0008006" key="3">
    <source>
        <dbReference type="Google" id="ProtNLM"/>
    </source>
</evidence>
<dbReference type="AlphaFoldDB" id="A0A133QIZ9"/>
<name>A0A133QIZ9_9BACT</name>
<protein>
    <recommendedName>
        <fullName evidence="3">SMI1 / KNR4 family protein</fullName>
    </recommendedName>
</protein>